<evidence type="ECO:0008006" key="4">
    <source>
        <dbReference type="Google" id="ProtNLM"/>
    </source>
</evidence>
<name>A0A8H3J8K2_9LECA</name>
<evidence type="ECO:0000256" key="1">
    <source>
        <dbReference type="SAM" id="MobiDB-lite"/>
    </source>
</evidence>
<feature type="compositionally biased region" description="Basic residues" evidence="1">
    <location>
        <begin position="288"/>
        <end position="305"/>
    </location>
</feature>
<gene>
    <name evidence="2" type="ORF">ALECFALPRED_009742</name>
</gene>
<dbReference type="OrthoDB" id="5236983at2759"/>
<dbReference type="Proteomes" id="UP000664203">
    <property type="component" value="Unassembled WGS sequence"/>
</dbReference>
<accession>A0A8H3J8K2</accession>
<protein>
    <recommendedName>
        <fullName evidence="4">SprT-like domain-containing protein</fullName>
    </recommendedName>
</protein>
<keyword evidence="3" id="KW-1185">Reference proteome</keyword>
<sequence length="622" mass="73445">MSRRPGMSDFNEEPIHRHGYHERPPNTHAMGTRGFDDETTHQPHKSLGRPNGADERRMDNSYEEATYHHQGSHTTPQHALGRGTRDFVDGVPDHSHGMEDFVDSLQGTNMGSRHHSKHVKFEDSQDKAHYMDGFMEDKEARHAKYSHEDDHRKEHRHGEHRQGDQQHKQHQYHEPRHGGHQHKEHQQKEHQYQERRHGEHQHKEHQQKEHQHKEHQPKEHQHKEHKHQEHRHGEHRQGDQQHKQHQYQEPRHGGHQHKEHQQKELQYQEPRHGEHQLKEHQLKEHQPKEHKHKEHQPKEHKHKEHQPKEHQHKEHQLKEHQPKEHKHKEHQHKEHRHEEERFKKFNKKLYESALQPFSEKGGSPYPCKQSEIDFHQKGVFAKPNKGPFVSAMQATEEIMRWNDEKRAPPRDELAIIRDLTIAVHDAEKNLHFGPDLVIKTFADLDRIFFGGRLRGNVAVSWVSNLSHGTRGAYGETEFHKPGSCHIRLSAEAILLQKWTKVGKNPVATMFGTLLHEMCHAYGFVRCPEESLRGDAHGKHFSTKIGVIHDRAVRILGTWAVEDWEPYKQQFFLPKDGEKSRKESIGGKYDSGKKYDGGERKHAGTRREEESWGTRKGTDCVVM</sequence>
<organism evidence="2 3">
    <name type="scientific">Alectoria fallacina</name>
    <dbReference type="NCBI Taxonomy" id="1903189"/>
    <lineage>
        <taxon>Eukaryota</taxon>
        <taxon>Fungi</taxon>
        <taxon>Dikarya</taxon>
        <taxon>Ascomycota</taxon>
        <taxon>Pezizomycotina</taxon>
        <taxon>Lecanoromycetes</taxon>
        <taxon>OSLEUM clade</taxon>
        <taxon>Lecanoromycetidae</taxon>
        <taxon>Lecanorales</taxon>
        <taxon>Lecanorineae</taxon>
        <taxon>Parmeliaceae</taxon>
        <taxon>Alectoria</taxon>
    </lineage>
</organism>
<feature type="compositionally biased region" description="Basic and acidic residues" evidence="1">
    <location>
        <begin position="184"/>
        <end position="222"/>
    </location>
</feature>
<feature type="compositionally biased region" description="Basic and acidic residues" evidence="1">
    <location>
        <begin position="231"/>
        <end position="252"/>
    </location>
</feature>
<feature type="compositionally biased region" description="Basic and acidic residues" evidence="1">
    <location>
        <begin position="13"/>
        <end position="25"/>
    </location>
</feature>
<reference evidence="2" key="1">
    <citation type="submission" date="2021-03" db="EMBL/GenBank/DDBJ databases">
        <authorList>
            <person name="Tagirdzhanova G."/>
        </authorList>
    </citation>
    <scope>NUCLEOTIDE SEQUENCE</scope>
</reference>
<feature type="region of interest" description="Disordered" evidence="1">
    <location>
        <begin position="1"/>
        <end position="90"/>
    </location>
</feature>
<feature type="compositionally biased region" description="Basic and acidic residues" evidence="1">
    <location>
        <begin position="141"/>
        <end position="177"/>
    </location>
</feature>
<proteinExistence type="predicted"/>
<dbReference type="EMBL" id="CAJPDR010000752">
    <property type="protein sequence ID" value="CAF9942428.1"/>
    <property type="molecule type" value="Genomic_DNA"/>
</dbReference>
<feature type="compositionally biased region" description="Basic and acidic residues" evidence="1">
    <location>
        <begin position="306"/>
        <end position="322"/>
    </location>
</feature>
<feature type="compositionally biased region" description="Basic residues" evidence="1">
    <location>
        <begin position="323"/>
        <end position="335"/>
    </location>
</feature>
<evidence type="ECO:0000313" key="3">
    <source>
        <dbReference type="Proteomes" id="UP000664203"/>
    </source>
</evidence>
<evidence type="ECO:0000313" key="2">
    <source>
        <dbReference type="EMBL" id="CAF9942428.1"/>
    </source>
</evidence>
<comment type="caution">
    <text evidence="2">The sequence shown here is derived from an EMBL/GenBank/DDBJ whole genome shotgun (WGS) entry which is preliminary data.</text>
</comment>
<feature type="region of interest" description="Disordered" evidence="1">
    <location>
        <begin position="577"/>
        <end position="622"/>
    </location>
</feature>
<feature type="region of interest" description="Disordered" evidence="1">
    <location>
        <begin position="141"/>
        <end position="341"/>
    </location>
</feature>
<feature type="compositionally biased region" description="Basic and acidic residues" evidence="1">
    <location>
        <begin position="269"/>
        <end position="287"/>
    </location>
</feature>
<dbReference type="AlphaFoldDB" id="A0A8H3J8K2"/>